<accession>A0AAV4X0C8</accession>
<comment type="caution">
    <text evidence="2">The sequence shown here is derived from an EMBL/GenBank/DDBJ whole genome shotgun (WGS) entry which is preliminary data.</text>
</comment>
<protein>
    <submittedName>
        <fullName evidence="2">Uncharacterized protein</fullName>
    </submittedName>
</protein>
<name>A0AAV4X0C8_CAEEX</name>
<evidence type="ECO:0000313" key="2">
    <source>
        <dbReference type="EMBL" id="GIY87274.1"/>
    </source>
</evidence>
<gene>
    <name evidence="2" type="ORF">CEXT_739911</name>
</gene>
<proteinExistence type="predicted"/>
<evidence type="ECO:0000313" key="3">
    <source>
        <dbReference type="Proteomes" id="UP001054945"/>
    </source>
</evidence>
<reference evidence="2 3" key="1">
    <citation type="submission" date="2021-06" db="EMBL/GenBank/DDBJ databases">
        <title>Caerostris extrusa draft genome.</title>
        <authorList>
            <person name="Kono N."/>
            <person name="Arakawa K."/>
        </authorList>
    </citation>
    <scope>NUCLEOTIDE SEQUENCE [LARGE SCALE GENOMIC DNA]</scope>
</reference>
<evidence type="ECO:0000256" key="1">
    <source>
        <dbReference type="SAM" id="MobiDB-lite"/>
    </source>
</evidence>
<sequence length="94" mass="10544">MERVISATPLNDSCLPTKGRRAGAFQSRPRPLPSRVSGPDKTSFIHLLYVTGVAWEVRKIRPQVVSSYRFKQTFNMAFCVGGRGRQSCDVLFVL</sequence>
<feature type="region of interest" description="Disordered" evidence="1">
    <location>
        <begin position="17"/>
        <end position="37"/>
    </location>
</feature>
<dbReference type="Proteomes" id="UP001054945">
    <property type="component" value="Unassembled WGS sequence"/>
</dbReference>
<organism evidence="2 3">
    <name type="scientific">Caerostris extrusa</name>
    <name type="common">Bark spider</name>
    <name type="synonym">Caerostris bankana</name>
    <dbReference type="NCBI Taxonomy" id="172846"/>
    <lineage>
        <taxon>Eukaryota</taxon>
        <taxon>Metazoa</taxon>
        <taxon>Ecdysozoa</taxon>
        <taxon>Arthropoda</taxon>
        <taxon>Chelicerata</taxon>
        <taxon>Arachnida</taxon>
        <taxon>Araneae</taxon>
        <taxon>Araneomorphae</taxon>
        <taxon>Entelegynae</taxon>
        <taxon>Araneoidea</taxon>
        <taxon>Araneidae</taxon>
        <taxon>Caerostris</taxon>
    </lineage>
</organism>
<keyword evidence="3" id="KW-1185">Reference proteome</keyword>
<dbReference type="AlphaFoldDB" id="A0AAV4X0C8"/>
<dbReference type="EMBL" id="BPLR01016917">
    <property type="protein sequence ID" value="GIY87274.1"/>
    <property type="molecule type" value="Genomic_DNA"/>
</dbReference>